<keyword evidence="3" id="KW-0328">Glycosyltransferase</keyword>
<dbReference type="NCBIfam" id="NF004490">
    <property type="entry name" value="PRK05820.1"/>
    <property type="match status" value="1"/>
</dbReference>
<dbReference type="Gene3D" id="3.40.1030.10">
    <property type="entry name" value="Nucleoside phosphorylase/phosphoribosyltransferase catalytic domain"/>
    <property type="match status" value="1"/>
</dbReference>
<dbReference type="HOGENOM" id="CLU_025040_0_1_0"/>
<name>A0A081BZN6_VECG1</name>
<dbReference type="InterPro" id="IPR018090">
    <property type="entry name" value="Pyrmidine_PPas_bac/euk"/>
</dbReference>
<dbReference type="Pfam" id="PF00591">
    <property type="entry name" value="Glycos_transf_3"/>
    <property type="match status" value="1"/>
</dbReference>
<dbReference type="eggNOG" id="COG0213">
    <property type="taxonomic scope" value="Bacteria"/>
</dbReference>
<dbReference type="AlphaFoldDB" id="A0A081BZN6"/>
<dbReference type="PANTHER" id="PTHR10515">
    <property type="entry name" value="THYMIDINE PHOSPHORYLASE"/>
    <property type="match status" value="1"/>
</dbReference>
<feature type="domain" description="Pyrimidine nucleoside phosphorylase C-terminal" evidence="5">
    <location>
        <begin position="345"/>
        <end position="419"/>
    </location>
</feature>
<dbReference type="PANTHER" id="PTHR10515:SF0">
    <property type="entry name" value="THYMIDINE PHOSPHORYLASE"/>
    <property type="match status" value="1"/>
</dbReference>
<dbReference type="Proteomes" id="UP000030661">
    <property type="component" value="Unassembled WGS sequence"/>
</dbReference>
<dbReference type="GO" id="GO:0006206">
    <property type="term" value="P:pyrimidine nucleobase metabolic process"/>
    <property type="evidence" value="ECO:0007669"/>
    <property type="project" value="InterPro"/>
</dbReference>
<comment type="subunit">
    <text evidence="2">Homodimer.</text>
</comment>
<dbReference type="InterPro" id="IPR000312">
    <property type="entry name" value="Glycosyl_Trfase_fam3"/>
</dbReference>
<evidence type="ECO:0000259" key="5">
    <source>
        <dbReference type="SMART" id="SM00941"/>
    </source>
</evidence>
<dbReference type="EMBL" id="DF820466">
    <property type="protein sequence ID" value="GAK57791.1"/>
    <property type="molecule type" value="Genomic_DNA"/>
</dbReference>
<dbReference type="Pfam" id="PF07831">
    <property type="entry name" value="PYNP_C"/>
    <property type="match status" value="1"/>
</dbReference>
<dbReference type="InterPro" id="IPR013102">
    <property type="entry name" value="PYNP_C"/>
</dbReference>
<dbReference type="SUPFAM" id="SSF54680">
    <property type="entry name" value="Pyrimidine nucleoside phosphorylase C-terminal domain"/>
    <property type="match status" value="1"/>
</dbReference>
<dbReference type="STRING" id="1499967.U27_04758"/>
<evidence type="ECO:0000313" key="6">
    <source>
        <dbReference type="EMBL" id="GAK57791.1"/>
    </source>
</evidence>
<dbReference type="GO" id="GO:0004645">
    <property type="term" value="F:1,4-alpha-oligoglucan phosphorylase activity"/>
    <property type="evidence" value="ECO:0007669"/>
    <property type="project" value="InterPro"/>
</dbReference>
<organism evidence="6">
    <name type="scientific">Vecturithrix granuli</name>
    <dbReference type="NCBI Taxonomy" id="1499967"/>
    <lineage>
        <taxon>Bacteria</taxon>
        <taxon>Candidatus Moduliflexota</taxon>
        <taxon>Candidatus Vecturitrichia</taxon>
        <taxon>Candidatus Vecturitrichales</taxon>
        <taxon>Candidatus Vecturitrichaceae</taxon>
        <taxon>Candidatus Vecturithrix</taxon>
    </lineage>
</organism>
<dbReference type="InterPro" id="IPR036320">
    <property type="entry name" value="Glycosyl_Trfase_fam3_N_dom_sf"/>
</dbReference>
<evidence type="ECO:0000256" key="3">
    <source>
        <dbReference type="ARBA" id="ARBA00022676"/>
    </source>
</evidence>
<reference evidence="6" key="1">
    <citation type="journal article" date="2015" name="PeerJ">
        <title>First genomic representation of candidate bacterial phylum KSB3 points to enhanced environmental sensing as a trigger of wastewater bulking.</title>
        <authorList>
            <person name="Sekiguchi Y."/>
            <person name="Ohashi A."/>
            <person name="Parks D.H."/>
            <person name="Yamauchi T."/>
            <person name="Tyson G.W."/>
            <person name="Hugenholtz P."/>
        </authorList>
    </citation>
    <scope>NUCLEOTIDE SEQUENCE [LARGE SCALE GENOMIC DNA]</scope>
</reference>
<dbReference type="GO" id="GO:0009032">
    <property type="term" value="F:thymidine phosphorylase activity"/>
    <property type="evidence" value="ECO:0007669"/>
    <property type="project" value="TreeGrafter"/>
</dbReference>
<dbReference type="FunFam" id="3.40.1030.10:FF:000003">
    <property type="entry name" value="Pyrimidine-nucleoside phosphorylase"/>
    <property type="match status" value="1"/>
</dbReference>
<dbReference type="Gene3D" id="1.20.970.10">
    <property type="entry name" value="Transferase, Pyrimidine Nucleoside Phosphorylase, Chain C"/>
    <property type="match status" value="1"/>
</dbReference>
<evidence type="ECO:0000256" key="1">
    <source>
        <dbReference type="ARBA" id="ARBA00006915"/>
    </source>
</evidence>
<dbReference type="InterPro" id="IPR036566">
    <property type="entry name" value="PYNP-like_C_sf"/>
</dbReference>
<dbReference type="GO" id="GO:0005829">
    <property type="term" value="C:cytosol"/>
    <property type="evidence" value="ECO:0007669"/>
    <property type="project" value="TreeGrafter"/>
</dbReference>
<protein>
    <submittedName>
        <fullName evidence="6">Pyrimidine-nucleoside phosphorylase</fullName>
    </submittedName>
</protein>
<evidence type="ECO:0000313" key="7">
    <source>
        <dbReference type="Proteomes" id="UP000030661"/>
    </source>
</evidence>
<dbReference type="InterPro" id="IPR000053">
    <property type="entry name" value="Thymidine/pyrmidine_PPase"/>
</dbReference>
<dbReference type="InterPro" id="IPR035902">
    <property type="entry name" value="Nuc_phospho_transferase"/>
</dbReference>
<gene>
    <name evidence="6" type="ORF">U27_04758</name>
</gene>
<keyword evidence="4" id="KW-0808">Transferase</keyword>
<proteinExistence type="inferred from homology"/>
<dbReference type="Gene3D" id="3.90.1170.30">
    <property type="entry name" value="Pyrimidine nucleoside phosphorylase-like, C-terminal domain"/>
    <property type="match status" value="1"/>
</dbReference>
<dbReference type="GO" id="GO:0006213">
    <property type="term" value="P:pyrimidine nucleoside metabolic process"/>
    <property type="evidence" value="ECO:0007669"/>
    <property type="project" value="InterPro"/>
</dbReference>
<sequence>MRAQDLIKKKRDGGALTPTEIQFLIEGYTSGYIPDYQMSALTMAVFFQGMTKEETVALTTCMLHSGLVVDLSMIPGKKVDKHSTGGVGDKISLPLAPAVAAAGVTVPMISGRGLGHTGGTLDKLESIPGFQVDLPLDRYIAILQQAGLCLIGQTQDIAPADKKLYALRDVTATVESIPLITASILSKKLAEGIDGIVFDVKTGSGAFMKNDDDALKLAQNLVNIAVMMGKDAVALITDMDQPLGNAVGNTLEMLESIDVLRGEGPQDVVALTIELGAYMLKFGGAATAIEQGRETIRRVLSDGSAFEKFRQLVKLQGGDATVITDPSRFQRATYHLPVCAEMAGYVEAIQSEQIGVASMLIGAGRERLDSPIDHAVGIMLRKKIGDHVEVGEPLCVVEYNDDTKLEDAVALIRQAYRLGEIRPEKPKLIKAIITA</sequence>
<comment type="similarity">
    <text evidence="1">Belongs to the thymidine/pyrimidine-nucleoside phosphorylase family.</text>
</comment>
<evidence type="ECO:0000256" key="4">
    <source>
        <dbReference type="ARBA" id="ARBA00022679"/>
    </source>
</evidence>
<evidence type="ECO:0000256" key="2">
    <source>
        <dbReference type="ARBA" id="ARBA00011738"/>
    </source>
</evidence>
<dbReference type="Pfam" id="PF02885">
    <property type="entry name" value="Glycos_trans_3N"/>
    <property type="match status" value="1"/>
</dbReference>
<dbReference type="NCBIfam" id="TIGR02644">
    <property type="entry name" value="Y_phosphoryl"/>
    <property type="match status" value="1"/>
</dbReference>
<dbReference type="InterPro" id="IPR017459">
    <property type="entry name" value="Glycosyl_Trfase_fam3_N_dom"/>
</dbReference>
<dbReference type="PROSITE" id="PS00647">
    <property type="entry name" value="THYMID_PHOSPHORYLASE"/>
    <property type="match status" value="1"/>
</dbReference>
<keyword evidence="7" id="KW-1185">Reference proteome</keyword>
<dbReference type="SMART" id="SM00941">
    <property type="entry name" value="PYNP_C"/>
    <property type="match status" value="1"/>
</dbReference>
<dbReference type="PIRSF" id="PIRSF000478">
    <property type="entry name" value="TP_PyNP"/>
    <property type="match status" value="1"/>
</dbReference>
<dbReference type="SUPFAM" id="SSF47648">
    <property type="entry name" value="Nucleoside phosphorylase/phosphoribosyltransferase N-terminal domain"/>
    <property type="match status" value="1"/>
</dbReference>
<accession>A0A081BZN6</accession>
<dbReference type="SUPFAM" id="SSF52418">
    <property type="entry name" value="Nucleoside phosphorylase/phosphoribosyltransferase catalytic domain"/>
    <property type="match status" value="1"/>
</dbReference>
<dbReference type="InterPro" id="IPR017872">
    <property type="entry name" value="Pyrmidine_PPase_CS"/>
</dbReference>